<dbReference type="PANTHER" id="PTHR24269">
    <property type="entry name" value="KREMEN PROTEIN"/>
    <property type="match status" value="1"/>
</dbReference>
<evidence type="ECO:0000256" key="5">
    <source>
        <dbReference type="ARBA" id="ARBA00023136"/>
    </source>
</evidence>
<keyword evidence="5" id="KW-0472">Membrane</keyword>
<reference evidence="9 10" key="1">
    <citation type="submission" date="2018-06" db="EMBL/GenBank/DDBJ databases">
        <title>Complete Genomes of Monosporascus.</title>
        <authorList>
            <person name="Robinson A.J."/>
            <person name="Natvig D.O."/>
        </authorList>
    </citation>
    <scope>NUCLEOTIDE SEQUENCE [LARGE SCALE GENOMIC DNA]</scope>
    <source>
        <strain evidence="9 10">CBS 609.92</strain>
    </source>
</reference>
<proteinExistence type="predicted"/>
<evidence type="ECO:0000313" key="9">
    <source>
        <dbReference type="EMBL" id="RYO81817.1"/>
    </source>
</evidence>
<keyword evidence="10" id="KW-1185">Reference proteome</keyword>
<keyword evidence="4" id="KW-1133">Transmembrane helix</keyword>
<comment type="caution">
    <text evidence="9">The sequence shown here is derived from an EMBL/GenBank/DDBJ whole genome shotgun (WGS) entry which is preliminary data.</text>
</comment>
<gene>
    <name evidence="9" type="ORF">DL762_006942</name>
</gene>
<evidence type="ECO:0000256" key="3">
    <source>
        <dbReference type="ARBA" id="ARBA00022729"/>
    </source>
</evidence>
<feature type="chain" id="PRO_5046838811" description="WSC domain-containing protein" evidence="7">
    <location>
        <begin position="32"/>
        <end position="352"/>
    </location>
</feature>
<feature type="signal peptide" evidence="7">
    <location>
        <begin position="1"/>
        <end position="31"/>
    </location>
</feature>
<protein>
    <recommendedName>
        <fullName evidence="8">WSC domain-containing protein</fullName>
    </recommendedName>
</protein>
<keyword evidence="2" id="KW-0812">Transmembrane</keyword>
<dbReference type="Proteomes" id="UP000294003">
    <property type="component" value="Unassembled WGS sequence"/>
</dbReference>
<evidence type="ECO:0000256" key="6">
    <source>
        <dbReference type="ARBA" id="ARBA00023180"/>
    </source>
</evidence>
<feature type="domain" description="WSC" evidence="8">
    <location>
        <begin position="48"/>
        <end position="152"/>
    </location>
</feature>
<evidence type="ECO:0000256" key="2">
    <source>
        <dbReference type="ARBA" id="ARBA00022692"/>
    </source>
</evidence>
<evidence type="ECO:0000256" key="4">
    <source>
        <dbReference type="ARBA" id="ARBA00022989"/>
    </source>
</evidence>
<comment type="subcellular location">
    <subcellularLocation>
        <location evidence="1">Membrane</location>
        <topology evidence="1">Single-pass membrane protein</topology>
    </subcellularLocation>
</comment>
<evidence type="ECO:0000313" key="10">
    <source>
        <dbReference type="Proteomes" id="UP000294003"/>
    </source>
</evidence>
<dbReference type="SMART" id="SM00321">
    <property type="entry name" value="WSC"/>
    <property type="match status" value="1"/>
</dbReference>
<dbReference type="InterPro" id="IPR051836">
    <property type="entry name" value="Kremen_rcpt"/>
</dbReference>
<sequence>MLPAYRFRTQSMGRPVWSNLLFLALLPVAFGQLAGDSPSVTIFNSSDTYHYHGCWDETTELANTTRLRALDGGIHMQLPETMTVPLCLDYCAKSTSTRYQYAGLEYSRECWCANELNSLSVRLPDEQCNTTCDGDAAMACGGALKLSVYQLVADGAGSAPPMMAKVSNNTVIHGQPLSIPDVCHTIPHIHELSSTNGHRLAAQSTVHLAVTILITTSAATGGAGECVVGVGKLIRIVNDGPHGDYERVGQLAEDGLALEVDDGLVTSTTDYGMDGIHDGYSESVFAPNASLVLLILSDVNDARHWNLTLQSWSGGAKASNGGSIKVVENCMSTCGVDTVGLIVLALRICRSW</sequence>
<dbReference type="Pfam" id="PF01822">
    <property type="entry name" value="WSC"/>
    <property type="match status" value="1"/>
</dbReference>
<name>A0ABY0H468_9PEZI</name>
<dbReference type="PROSITE" id="PS51212">
    <property type="entry name" value="WSC"/>
    <property type="match status" value="1"/>
</dbReference>
<organism evidence="9 10">
    <name type="scientific">Monosporascus cannonballus</name>
    <dbReference type="NCBI Taxonomy" id="155416"/>
    <lineage>
        <taxon>Eukaryota</taxon>
        <taxon>Fungi</taxon>
        <taxon>Dikarya</taxon>
        <taxon>Ascomycota</taxon>
        <taxon>Pezizomycotina</taxon>
        <taxon>Sordariomycetes</taxon>
        <taxon>Xylariomycetidae</taxon>
        <taxon>Xylariales</taxon>
        <taxon>Xylariales incertae sedis</taxon>
        <taxon>Monosporascus</taxon>
    </lineage>
</organism>
<dbReference type="InterPro" id="IPR002889">
    <property type="entry name" value="WSC_carb-bd"/>
</dbReference>
<keyword evidence="6" id="KW-0325">Glycoprotein</keyword>
<evidence type="ECO:0000256" key="1">
    <source>
        <dbReference type="ARBA" id="ARBA00004167"/>
    </source>
</evidence>
<evidence type="ECO:0000259" key="8">
    <source>
        <dbReference type="PROSITE" id="PS51212"/>
    </source>
</evidence>
<dbReference type="EMBL" id="QJNS01000240">
    <property type="protein sequence ID" value="RYO81817.1"/>
    <property type="molecule type" value="Genomic_DNA"/>
</dbReference>
<accession>A0ABY0H468</accession>
<evidence type="ECO:0000256" key="7">
    <source>
        <dbReference type="SAM" id="SignalP"/>
    </source>
</evidence>
<dbReference type="PANTHER" id="PTHR24269:SF16">
    <property type="entry name" value="PROTEIN SLG1"/>
    <property type="match status" value="1"/>
</dbReference>
<keyword evidence="3 7" id="KW-0732">Signal</keyword>